<dbReference type="Gene3D" id="2.170.130.10">
    <property type="entry name" value="TonB-dependent receptor, plug domain"/>
    <property type="match status" value="2"/>
</dbReference>
<proteinExistence type="predicted"/>
<feature type="transmembrane region" description="Helical" evidence="4">
    <location>
        <begin position="270"/>
        <end position="289"/>
    </location>
</feature>
<dbReference type="SUPFAM" id="SSF53187">
    <property type="entry name" value="Zn-dependent exopeptidases"/>
    <property type="match status" value="1"/>
</dbReference>
<dbReference type="AlphaFoldDB" id="A0A8J8FGM7"/>
<feature type="transmembrane region" description="Helical" evidence="4">
    <location>
        <begin position="93"/>
        <end position="114"/>
    </location>
</feature>
<dbReference type="RefSeq" id="WP_171607424.1">
    <property type="nucleotide sequence ID" value="NZ_WHPF01000005.1"/>
</dbReference>
<name>A0A8J8FGM7_9BACT</name>
<comment type="catalytic activity">
    <reaction evidence="1">
        <text>Hydrolyzes the link between N-acetylmuramoyl residues and L-amino acid residues in certain cell-wall glycopeptides.</text>
        <dbReference type="EC" id="3.5.1.28"/>
    </reaction>
</comment>
<dbReference type="CDD" id="cd02696">
    <property type="entry name" value="MurNAc-LAA"/>
    <property type="match status" value="1"/>
</dbReference>
<evidence type="ECO:0000256" key="1">
    <source>
        <dbReference type="ARBA" id="ARBA00001561"/>
    </source>
</evidence>
<protein>
    <recommendedName>
        <fullName evidence="2">N-acetylmuramoyl-L-alanine amidase</fullName>
        <ecNumber evidence="2">3.5.1.28</ecNumber>
    </recommendedName>
</protein>
<dbReference type="SUPFAM" id="SSF56935">
    <property type="entry name" value="Porins"/>
    <property type="match status" value="1"/>
</dbReference>
<dbReference type="GO" id="GO:0030288">
    <property type="term" value="C:outer membrane-bounded periplasmic space"/>
    <property type="evidence" value="ECO:0007669"/>
    <property type="project" value="TreeGrafter"/>
</dbReference>
<dbReference type="GO" id="GO:0008745">
    <property type="term" value="F:N-acetylmuramoyl-L-alanine amidase activity"/>
    <property type="evidence" value="ECO:0007669"/>
    <property type="project" value="UniProtKB-EC"/>
</dbReference>
<evidence type="ECO:0000313" key="6">
    <source>
        <dbReference type="EMBL" id="NNV55501.1"/>
    </source>
</evidence>
<keyword evidence="3" id="KW-0378">Hydrolase</keyword>
<dbReference type="PANTHER" id="PTHR30404:SF0">
    <property type="entry name" value="N-ACETYLMURAMOYL-L-ALANINE AMIDASE AMIC"/>
    <property type="match status" value="1"/>
</dbReference>
<dbReference type="Proteomes" id="UP000598971">
    <property type="component" value="Unassembled WGS sequence"/>
</dbReference>
<keyword evidence="6" id="KW-0675">Receptor</keyword>
<evidence type="ECO:0000256" key="3">
    <source>
        <dbReference type="ARBA" id="ARBA00022801"/>
    </source>
</evidence>
<organism evidence="6 7">
    <name type="scientific">Limnovirga soli</name>
    <dbReference type="NCBI Taxonomy" id="2656915"/>
    <lineage>
        <taxon>Bacteria</taxon>
        <taxon>Pseudomonadati</taxon>
        <taxon>Bacteroidota</taxon>
        <taxon>Chitinophagia</taxon>
        <taxon>Chitinophagales</taxon>
        <taxon>Chitinophagaceae</taxon>
        <taxon>Limnovirga</taxon>
    </lineage>
</organism>
<dbReference type="Gene3D" id="3.40.630.40">
    <property type="entry name" value="Zn-dependent exopeptidases"/>
    <property type="match status" value="1"/>
</dbReference>
<comment type="caution">
    <text evidence="6">The sequence shown here is derived from an EMBL/GenBank/DDBJ whole genome shotgun (WGS) entry which is preliminary data.</text>
</comment>
<dbReference type="GO" id="GO:0009253">
    <property type="term" value="P:peptidoglycan catabolic process"/>
    <property type="evidence" value="ECO:0007669"/>
    <property type="project" value="InterPro"/>
</dbReference>
<keyword evidence="7" id="KW-1185">Reference proteome</keyword>
<dbReference type="InterPro" id="IPR002508">
    <property type="entry name" value="MurNAc-LAA_cat"/>
</dbReference>
<dbReference type="PANTHER" id="PTHR30404">
    <property type="entry name" value="N-ACETYLMURAMOYL-L-ALANINE AMIDASE"/>
    <property type="match status" value="1"/>
</dbReference>
<keyword evidence="4" id="KW-1133">Transmembrane helix</keyword>
<dbReference type="InterPro" id="IPR008756">
    <property type="entry name" value="Peptidase_M56"/>
</dbReference>
<evidence type="ECO:0000256" key="4">
    <source>
        <dbReference type="SAM" id="Phobius"/>
    </source>
</evidence>
<dbReference type="Pfam" id="PF01520">
    <property type="entry name" value="Amidase_3"/>
    <property type="match status" value="1"/>
</dbReference>
<dbReference type="SMART" id="SM00646">
    <property type="entry name" value="Ami_3"/>
    <property type="match status" value="1"/>
</dbReference>
<dbReference type="EC" id="3.5.1.28" evidence="2"/>
<evidence type="ECO:0000259" key="5">
    <source>
        <dbReference type="SMART" id="SM00646"/>
    </source>
</evidence>
<reference evidence="6" key="1">
    <citation type="submission" date="2019-10" db="EMBL/GenBank/DDBJ databases">
        <title>Draft genome sequence of Panacibacter sp. KCS-6.</title>
        <authorList>
            <person name="Yim K.J."/>
        </authorList>
    </citation>
    <scope>NUCLEOTIDE SEQUENCE</scope>
    <source>
        <strain evidence="6">KCS-6</strain>
    </source>
</reference>
<feature type="transmembrane region" description="Helical" evidence="4">
    <location>
        <begin position="6"/>
        <end position="26"/>
    </location>
</feature>
<gene>
    <name evidence="6" type="ORF">GD597_08535</name>
</gene>
<dbReference type="InterPro" id="IPR037066">
    <property type="entry name" value="Plug_dom_sf"/>
</dbReference>
<keyword evidence="4" id="KW-0812">Transmembrane</keyword>
<dbReference type="EMBL" id="WHPF01000005">
    <property type="protein sequence ID" value="NNV55501.1"/>
    <property type="molecule type" value="Genomic_DNA"/>
</dbReference>
<keyword evidence="4" id="KW-0472">Membrane</keyword>
<evidence type="ECO:0000313" key="7">
    <source>
        <dbReference type="Proteomes" id="UP000598971"/>
    </source>
</evidence>
<sequence length="730" mass="80944">MLQLLCIYLLKTIIISGLLFSYYWFALRNKRFHYYNRFYLLAAVAVSLVLPLINEPIFTLSSQNDNAISLFNVMHSSGGEEVVPVTKTPTFDLGQLTLMLIAIITMAFLIRLLYRIVVIYRIKQKFPVTPMADFDFIATNISQAPFSFLRNVFWRNDISLNEQTGRLILQHEIAHIQQKHTLDKLFMQIVNALCWLNPVYILIQKELYIIHEFIADDKSVTDKDTAAFAAMLLQVHYGDFKFYPAQPFFYSPVKRRLIMLTTSKEPRFSYLRRIMALPLIACTVLLFAFKLQKEEVTPLSIAPNTSFKLVIDAGHGGTDDGANALAGNVKEKDITLLIAKKIQSLSASYGIDVLLTRDRDITLNPAERVQKIADMHADACVSIHINAAPDAKPSGMEVCIAKDNKNGQLDKSKILGSALIQKLSSNFTVQPALLQKQVGIWILQANSIPAALIECGYLSNKDDLSALQKEEIIERIANNILASVVSYANRRNDNNGASMMYDNVKLQSVNVNAANKKVDMVFLNGDTKTITLDEAIDKNIVGETYHVEKDTLIPTNADKKVIEAKGAEGNKILSTVLYVINGVLKNKADMEKLDPNTIKSIDVLKGENATLVYGEKGKNGVIIITTKDAITTTENSKAGEETTPVYVLDGNFISAEEMKLIKPEDILSVNVLKGASAAKAYGKAGKNGVVEITTKEKKQPAADGKSSKATFKNINGGFPVIALYNAKRVC</sequence>
<feature type="transmembrane region" description="Helical" evidence="4">
    <location>
        <begin position="38"/>
        <end position="54"/>
    </location>
</feature>
<dbReference type="Pfam" id="PF05569">
    <property type="entry name" value="Peptidase_M56"/>
    <property type="match status" value="1"/>
</dbReference>
<feature type="domain" description="MurNAc-LAA" evidence="5">
    <location>
        <begin position="369"/>
        <end position="485"/>
    </location>
</feature>
<evidence type="ECO:0000256" key="2">
    <source>
        <dbReference type="ARBA" id="ARBA00011901"/>
    </source>
</evidence>
<accession>A0A8J8FGM7</accession>
<dbReference type="InterPro" id="IPR050695">
    <property type="entry name" value="N-acetylmuramoyl_amidase_3"/>
</dbReference>